<keyword evidence="3" id="KW-1003">Cell membrane</keyword>
<dbReference type="PROSITE" id="PS50850">
    <property type="entry name" value="MFS"/>
    <property type="match status" value="1"/>
</dbReference>
<dbReference type="PANTHER" id="PTHR42718:SF47">
    <property type="entry name" value="METHYL VIOLOGEN RESISTANCE PROTEIN SMVA"/>
    <property type="match status" value="1"/>
</dbReference>
<evidence type="ECO:0000256" key="7">
    <source>
        <dbReference type="SAM" id="Phobius"/>
    </source>
</evidence>
<feature type="transmembrane region" description="Helical" evidence="7">
    <location>
        <begin position="260"/>
        <end position="278"/>
    </location>
</feature>
<feature type="transmembrane region" description="Helical" evidence="7">
    <location>
        <begin position="73"/>
        <end position="92"/>
    </location>
</feature>
<dbReference type="GO" id="GO:0005886">
    <property type="term" value="C:plasma membrane"/>
    <property type="evidence" value="ECO:0007669"/>
    <property type="project" value="UniProtKB-SubCell"/>
</dbReference>
<dbReference type="InterPro" id="IPR020846">
    <property type="entry name" value="MFS_dom"/>
</dbReference>
<comment type="subcellular location">
    <subcellularLocation>
        <location evidence="1">Cell membrane</location>
        <topology evidence="1">Multi-pass membrane protein</topology>
    </subcellularLocation>
</comment>
<keyword evidence="5 7" id="KW-1133">Transmembrane helix</keyword>
<comment type="caution">
    <text evidence="9">The sequence shown here is derived from an EMBL/GenBank/DDBJ whole genome shotgun (WGS) entry which is preliminary data.</text>
</comment>
<feature type="transmembrane region" description="Helical" evidence="7">
    <location>
        <begin position="157"/>
        <end position="182"/>
    </location>
</feature>
<evidence type="ECO:0000256" key="2">
    <source>
        <dbReference type="ARBA" id="ARBA00022448"/>
    </source>
</evidence>
<dbReference type="GO" id="GO:0022857">
    <property type="term" value="F:transmembrane transporter activity"/>
    <property type="evidence" value="ECO:0007669"/>
    <property type="project" value="InterPro"/>
</dbReference>
<feature type="transmembrane region" description="Helical" evidence="7">
    <location>
        <begin position="43"/>
        <end position="61"/>
    </location>
</feature>
<feature type="transmembrane region" description="Helical" evidence="7">
    <location>
        <begin position="5"/>
        <end position="28"/>
    </location>
</feature>
<organism evidence="9 10">
    <name type="scientific">Biostraticola tofi</name>
    <dbReference type="NCBI Taxonomy" id="466109"/>
    <lineage>
        <taxon>Bacteria</taxon>
        <taxon>Pseudomonadati</taxon>
        <taxon>Pseudomonadota</taxon>
        <taxon>Gammaproteobacteria</taxon>
        <taxon>Enterobacterales</taxon>
        <taxon>Bruguierivoracaceae</taxon>
        <taxon>Biostraticola</taxon>
    </lineage>
</organism>
<evidence type="ECO:0000313" key="9">
    <source>
        <dbReference type="EMBL" id="TCV96612.1"/>
    </source>
</evidence>
<evidence type="ECO:0000256" key="3">
    <source>
        <dbReference type="ARBA" id="ARBA00022475"/>
    </source>
</evidence>
<dbReference type="Gene3D" id="1.20.1250.20">
    <property type="entry name" value="MFS general substrate transporter like domains"/>
    <property type="match status" value="1"/>
</dbReference>
<evidence type="ECO:0000256" key="4">
    <source>
        <dbReference type="ARBA" id="ARBA00022692"/>
    </source>
</evidence>
<feature type="transmembrane region" description="Helical" evidence="7">
    <location>
        <begin position="298"/>
        <end position="319"/>
    </location>
</feature>
<feature type="transmembrane region" description="Helical" evidence="7">
    <location>
        <begin position="326"/>
        <end position="345"/>
    </location>
</feature>
<dbReference type="InterPro" id="IPR011701">
    <property type="entry name" value="MFS"/>
</dbReference>
<proteinExistence type="predicted"/>
<dbReference type="PRINTS" id="PR01036">
    <property type="entry name" value="TCRTETB"/>
</dbReference>
<keyword evidence="10" id="KW-1185">Reference proteome</keyword>
<dbReference type="Gene3D" id="1.20.1720.10">
    <property type="entry name" value="Multidrug resistance protein D"/>
    <property type="match status" value="1"/>
</dbReference>
<dbReference type="OrthoDB" id="9807274at2"/>
<dbReference type="CDD" id="cd17321">
    <property type="entry name" value="MFS_MMR_MDR_like"/>
    <property type="match status" value="1"/>
</dbReference>
<dbReference type="Pfam" id="PF07690">
    <property type="entry name" value="MFS_1"/>
    <property type="match status" value="1"/>
</dbReference>
<evidence type="ECO:0000256" key="6">
    <source>
        <dbReference type="ARBA" id="ARBA00023136"/>
    </source>
</evidence>
<feature type="transmembrane region" description="Helical" evidence="7">
    <location>
        <begin position="357"/>
        <end position="377"/>
    </location>
</feature>
<evidence type="ECO:0000313" key="10">
    <source>
        <dbReference type="Proteomes" id="UP000295719"/>
    </source>
</evidence>
<evidence type="ECO:0000259" key="8">
    <source>
        <dbReference type="PROSITE" id="PS50850"/>
    </source>
</evidence>
<feature type="transmembrane region" description="Helical" evidence="7">
    <location>
        <begin position="224"/>
        <end position="240"/>
    </location>
</feature>
<name>A0A4R3YVS7_9GAMM</name>
<dbReference type="InterPro" id="IPR036259">
    <property type="entry name" value="MFS_trans_sf"/>
</dbReference>
<dbReference type="NCBIfam" id="NF011571">
    <property type="entry name" value="PRK14995.1"/>
    <property type="match status" value="1"/>
</dbReference>
<evidence type="ECO:0000256" key="5">
    <source>
        <dbReference type="ARBA" id="ARBA00022989"/>
    </source>
</evidence>
<dbReference type="RefSeq" id="WP_131865206.1">
    <property type="nucleotide sequence ID" value="NZ_SMCR01000004.1"/>
</dbReference>
<keyword evidence="4 7" id="KW-0812">Transmembrane</keyword>
<feature type="transmembrane region" description="Helical" evidence="7">
    <location>
        <begin position="98"/>
        <end position="119"/>
    </location>
</feature>
<dbReference type="SUPFAM" id="SSF103473">
    <property type="entry name" value="MFS general substrate transporter"/>
    <property type="match status" value="1"/>
</dbReference>
<sequence>MSKKWFILSVIILMYLPVSIDATVLHVAAPQLGVALGATGSELLWIIDIYSLVMAGMLLPMGALGDKIGFKRLAMLGATLFGLASLAAALAPSVAALITARAALAIGAAMILPATLKALRQTFSDERERSFALGIWVAVGTGGAAMGPLIGGLLLKHFYWGSVFLINIPIILTVLLVTAMLIPRQDYHREQTWTLSQALVLISGILLLVYAAKSGLRGSADWRITLLALLSGVGLLFWFVRHQLGSAKPMIDLRLLTSRVIAVGALMAMTAMVALIGFELLLTQELQFVVGKTPLESGMFLLPLMIASGVCGPFAGWLLSRWGLKPVAAAGMALCSLSLMGLALTDFTTQSYLAWGWMILMGFSVQASLLSSTTAILSSAPPEKAGAAGSIEGMAYELGAGLGVTIFGLMLSGSYAAAIVLPSSLPAALAERAGASIGEAVQVAGMLGQDQAEVLMAAARQAFTAAHSLVLASASVMLLVLAAVVWYIIPKRTVPLMVH</sequence>
<accession>A0A4R3YVS7</accession>
<keyword evidence="6 7" id="KW-0472">Membrane</keyword>
<dbReference type="EMBL" id="SMCR01000004">
    <property type="protein sequence ID" value="TCV96612.1"/>
    <property type="molecule type" value="Genomic_DNA"/>
</dbReference>
<evidence type="ECO:0000256" key="1">
    <source>
        <dbReference type="ARBA" id="ARBA00004651"/>
    </source>
</evidence>
<protein>
    <submittedName>
        <fullName evidence="9">DHA2 family multidrug resistance protein-like MFS transporter</fullName>
    </submittedName>
</protein>
<dbReference type="Proteomes" id="UP000295719">
    <property type="component" value="Unassembled WGS sequence"/>
</dbReference>
<feature type="transmembrane region" description="Helical" evidence="7">
    <location>
        <begin position="465"/>
        <end position="489"/>
    </location>
</feature>
<dbReference type="PANTHER" id="PTHR42718">
    <property type="entry name" value="MAJOR FACILITATOR SUPERFAMILY MULTIDRUG TRANSPORTER MFSC"/>
    <property type="match status" value="1"/>
</dbReference>
<keyword evidence="2" id="KW-0813">Transport</keyword>
<feature type="transmembrane region" description="Helical" evidence="7">
    <location>
        <begin position="131"/>
        <end position="151"/>
    </location>
</feature>
<feature type="transmembrane region" description="Helical" evidence="7">
    <location>
        <begin position="398"/>
        <end position="421"/>
    </location>
</feature>
<reference evidence="9 10" key="1">
    <citation type="submission" date="2019-03" db="EMBL/GenBank/DDBJ databases">
        <title>Genomic Encyclopedia of Type Strains, Phase IV (KMG-IV): sequencing the most valuable type-strain genomes for metagenomic binning, comparative biology and taxonomic classification.</title>
        <authorList>
            <person name="Goeker M."/>
        </authorList>
    </citation>
    <scope>NUCLEOTIDE SEQUENCE [LARGE SCALE GENOMIC DNA]</scope>
    <source>
        <strain evidence="9 10">DSM 19580</strain>
    </source>
</reference>
<feature type="domain" description="Major facilitator superfamily (MFS) profile" evidence="8">
    <location>
        <begin position="7"/>
        <end position="493"/>
    </location>
</feature>
<gene>
    <name evidence="9" type="ORF">EDC52_10452</name>
</gene>
<feature type="transmembrane region" description="Helical" evidence="7">
    <location>
        <begin position="194"/>
        <end position="212"/>
    </location>
</feature>
<dbReference type="AlphaFoldDB" id="A0A4R3YVS7"/>